<evidence type="ECO:0000313" key="7">
    <source>
        <dbReference type="Proteomes" id="UP001595921"/>
    </source>
</evidence>
<dbReference type="RefSeq" id="WP_267619949.1">
    <property type="nucleotide sequence ID" value="NZ_JAODIW010000004.1"/>
</dbReference>
<dbReference type="InterPro" id="IPR011793">
    <property type="entry name" value="YbdK"/>
</dbReference>
<dbReference type="NCBIfam" id="TIGR02050">
    <property type="entry name" value="gshA_cyan_rel"/>
    <property type="match status" value="1"/>
</dbReference>
<gene>
    <name evidence="4" type="primary">gshA</name>
    <name evidence="6" type="ORF">ACFO0N_13550</name>
</gene>
<comment type="similarity">
    <text evidence="4">Belongs to the glutamate--cysteine ligase type 2 family. YbdK subfamily.</text>
</comment>
<dbReference type="PANTHER" id="PTHR36510">
    <property type="entry name" value="GLUTAMATE--CYSTEINE LIGASE 2-RELATED"/>
    <property type="match status" value="1"/>
</dbReference>
<dbReference type="EMBL" id="JBHSDS010000007">
    <property type="protein sequence ID" value="MFC4358970.1"/>
    <property type="molecule type" value="Genomic_DNA"/>
</dbReference>
<name>A0ABD5PDL8_9EURY</name>
<sequence>MELGSPESFDRMGTLGVEEEFYVVDERGRPANGIDDLVYGDDDPPEPLAGRLDHELFKFTIETQTPLIEAPREASASLRAVRDALVEHAANHGYRIAGAGLHPAAKWRELDHAEKPRYRAQLDRIQYPQHRNTTAGLHVHVGVDDAEKAVWVSNALRWYLPPLLALSANSPFWDGHDTGLASARAKVFEGLPNTGMPTRFESFEAFERFERRMVETGSINDRGELWYDVRPHTGHGTVEVRTPDGQSDPAVVDAFVEYVHALVVDLADRYEEETEPTVPPVAGGDGGEAGTGLRRELLDENKWRAMRYGREAEFVARSGDGTVSLTDVVESEADRLGVDGIRDLLARESGASRQRRIRDEEGPEALYRSLLLDG</sequence>
<evidence type="ECO:0000256" key="3">
    <source>
        <dbReference type="ARBA" id="ARBA00022840"/>
    </source>
</evidence>
<dbReference type="Pfam" id="PF04107">
    <property type="entry name" value="GCS2"/>
    <property type="match status" value="1"/>
</dbReference>
<keyword evidence="2 4" id="KW-0547">Nucleotide-binding</keyword>
<dbReference type="GO" id="GO:0004357">
    <property type="term" value="F:glutamate-cysteine ligase activity"/>
    <property type="evidence" value="ECO:0007669"/>
    <property type="project" value="UniProtKB-UniRule"/>
</dbReference>
<comment type="function">
    <text evidence="4">Catalyzes the synthesis of gamma-glutamylcysteine (gamma-GC), the main low-molecular-weight thiol compound instead of glutathione in halophilic archaea.</text>
</comment>
<dbReference type="Gene3D" id="3.30.590.20">
    <property type="match status" value="1"/>
</dbReference>
<dbReference type="SUPFAM" id="SSF55931">
    <property type="entry name" value="Glutamine synthetase/guanido kinase"/>
    <property type="match status" value="1"/>
</dbReference>
<feature type="region of interest" description="Disordered" evidence="5">
    <location>
        <begin position="273"/>
        <end position="294"/>
    </location>
</feature>
<comment type="caution">
    <text evidence="6">The sequence shown here is derived from an EMBL/GenBank/DDBJ whole genome shotgun (WGS) entry which is preliminary data.</text>
</comment>
<dbReference type="AlphaFoldDB" id="A0ABD5PDL8"/>
<dbReference type="EC" id="6.3.2.2" evidence="4"/>
<keyword evidence="1 4" id="KW-0436">Ligase</keyword>
<comment type="catalytic activity">
    <reaction evidence="4">
        <text>L-cysteine + L-glutamate + ATP = gamma-L-glutamyl-L-cysteine + ADP + phosphate + H(+)</text>
        <dbReference type="Rhea" id="RHEA:13285"/>
        <dbReference type="ChEBI" id="CHEBI:15378"/>
        <dbReference type="ChEBI" id="CHEBI:29985"/>
        <dbReference type="ChEBI" id="CHEBI:30616"/>
        <dbReference type="ChEBI" id="CHEBI:35235"/>
        <dbReference type="ChEBI" id="CHEBI:43474"/>
        <dbReference type="ChEBI" id="CHEBI:58173"/>
        <dbReference type="ChEBI" id="CHEBI:456216"/>
        <dbReference type="EC" id="6.3.2.2"/>
    </reaction>
</comment>
<dbReference type="GO" id="GO:0005524">
    <property type="term" value="F:ATP binding"/>
    <property type="evidence" value="ECO:0007669"/>
    <property type="project" value="UniProtKB-KW"/>
</dbReference>
<keyword evidence="7" id="KW-1185">Reference proteome</keyword>
<evidence type="ECO:0000256" key="4">
    <source>
        <dbReference type="HAMAP-Rule" id="MF_01609"/>
    </source>
</evidence>
<organism evidence="6 7">
    <name type="scientific">Halobium salinum</name>
    <dbReference type="NCBI Taxonomy" id="1364940"/>
    <lineage>
        <taxon>Archaea</taxon>
        <taxon>Methanobacteriati</taxon>
        <taxon>Methanobacteriota</taxon>
        <taxon>Stenosarchaea group</taxon>
        <taxon>Halobacteria</taxon>
        <taxon>Halobacteriales</taxon>
        <taxon>Haloferacaceae</taxon>
        <taxon>Halobium</taxon>
    </lineage>
</organism>
<keyword evidence="3 4" id="KW-0067">ATP-binding</keyword>
<dbReference type="Proteomes" id="UP001595921">
    <property type="component" value="Unassembled WGS sequence"/>
</dbReference>
<dbReference type="NCBIfam" id="NF010045">
    <property type="entry name" value="PRK13518.1"/>
    <property type="match status" value="1"/>
</dbReference>
<evidence type="ECO:0000256" key="2">
    <source>
        <dbReference type="ARBA" id="ARBA00022741"/>
    </source>
</evidence>
<proteinExistence type="inferred from homology"/>
<dbReference type="InterPro" id="IPR014746">
    <property type="entry name" value="Gln_synth/guanido_kin_cat_dom"/>
</dbReference>
<reference evidence="6 7" key="1">
    <citation type="journal article" date="2019" name="Int. J. Syst. Evol. Microbiol.">
        <title>The Global Catalogue of Microorganisms (GCM) 10K type strain sequencing project: providing services to taxonomists for standard genome sequencing and annotation.</title>
        <authorList>
            <consortium name="The Broad Institute Genomics Platform"/>
            <consortium name="The Broad Institute Genome Sequencing Center for Infectious Disease"/>
            <person name="Wu L."/>
            <person name="Ma J."/>
        </authorList>
    </citation>
    <scope>NUCLEOTIDE SEQUENCE [LARGE SCALE GENOMIC DNA]</scope>
    <source>
        <strain evidence="6 7">CGMCC 1.12553</strain>
    </source>
</reference>
<dbReference type="InterPro" id="IPR006336">
    <property type="entry name" value="GCS2"/>
</dbReference>
<evidence type="ECO:0000313" key="6">
    <source>
        <dbReference type="EMBL" id="MFC4358970.1"/>
    </source>
</evidence>
<protein>
    <recommendedName>
        <fullName evidence="4">Glutamate--cysteine ligase</fullName>
        <ecNumber evidence="4">6.3.2.2</ecNumber>
    </recommendedName>
    <alternativeName>
        <fullName evidence="4">Gamma-glutamylcysteine synthetase</fullName>
        <shortName evidence="4">GCS</shortName>
        <shortName evidence="4">Gamma-GCS</shortName>
    </alternativeName>
</protein>
<dbReference type="PANTHER" id="PTHR36510:SF1">
    <property type="entry name" value="GLUTAMATE--CYSTEINE LIGASE 2-RELATED"/>
    <property type="match status" value="1"/>
</dbReference>
<evidence type="ECO:0000256" key="1">
    <source>
        <dbReference type="ARBA" id="ARBA00022598"/>
    </source>
</evidence>
<dbReference type="InterPro" id="IPR050141">
    <property type="entry name" value="GCL_type2/YbdK_subfam"/>
</dbReference>
<dbReference type="HAMAP" id="MF_01609">
    <property type="entry name" value="Glu_cys_ligase_2"/>
    <property type="match status" value="1"/>
</dbReference>
<accession>A0ABD5PDL8</accession>
<evidence type="ECO:0000256" key="5">
    <source>
        <dbReference type="SAM" id="MobiDB-lite"/>
    </source>
</evidence>